<dbReference type="InterPro" id="IPR010982">
    <property type="entry name" value="Lambda_DNA-bd_dom_sf"/>
</dbReference>
<feature type="non-terminal residue" evidence="2">
    <location>
        <position position="1"/>
    </location>
</feature>
<dbReference type="SUPFAM" id="SSF47413">
    <property type="entry name" value="lambda repressor-like DNA-binding domains"/>
    <property type="match status" value="1"/>
</dbReference>
<evidence type="ECO:0000313" key="2">
    <source>
        <dbReference type="EMBL" id="HIU48140.1"/>
    </source>
</evidence>
<sequence length="69" mass="7739">KLRAARRAAKLTQTEMGKLMGLTMAGYRQKETEERNLTIKEANKIAKILGTTLDPLFLDTEDEMGEAQV</sequence>
<dbReference type="GO" id="GO:0003677">
    <property type="term" value="F:DNA binding"/>
    <property type="evidence" value="ECO:0007669"/>
    <property type="project" value="InterPro"/>
</dbReference>
<dbReference type="Gene3D" id="1.10.260.40">
    <property type="entry name" value="lambda repressor-like DNA-binding domains"/>
    <property type="match status" value="1"/>
</dbReference>
<gene>
    <name evidence="2" type="ORF">IAB04_02120</name>
</gene>
<reference evidence="2" key="1">
    <citation type="submission" date="2020-10" db="EMBL/GenBank/DDBJ databases">
        <authorList>
            <person name="Gilroy R."/>
        </authorList>
    </citation>
    <scope>NUCLEOTIDE SEQUENCE</scope>
    <source>
        <strain evidence="2">ChiSjej4B22-9803</strain>
    </source>
</reference>
<comment type="caution">
    <text evidence="2">The sequence shown here is derived from an EMBL/GenBank/DDBJ whole genome shotgun (WGS) entry which is preliminary data.</text>
</comment>
<dbReference type="InterPro" id="IPR001387">
    <property type="entry name" value="Cro/C1-type_HTH"/>
</dbReference>
<dbReference type="CDD" id="cd00093">
    <property type="entry name" value="HTH_XRE"/>
    <property type="match status" value="1"/>
</dbReference>
<dbReference type="EMBL" id="DVND01000053">
    <property type="protein sequence ID" value="HIU48140.1"/>
    <property type="molecule type" value="Genomic_DNA"/>
</dbReference>
<organism evidence="2 3">
    <name type="scientific">Candidatus Avimonoglobus intestinipullorum</name>
    <dbReference type="NCBI Taxonomy" id="2840699"/>
    <lineage>
        <taxon>Bacteria</taxon>
        <taxon>Bacillati</taxon>
        <taxon>Bacillota</taxon>
        <taxon>Clostridia</taxon>
        <taxon>Eubacteriales</taxon>
        <taxon>Candidatus Avimonoglobus</taxon>
    </lineage>
</organism>
<dbReference type="AlphaFoldDB" id="A0A9D1S5X2"/>
<reference evidence="2" key="2">
    <citation type="journal article" date="2021" name="PeerJ">
        <title>Extensive microbial diversity within the chicken gut microbiome revealed by metagenomics and culture.</title>
        <authorList>
            <person name="Gilroy R."/>
            <person name="Ravi A."/>
            <person name="Getino M."/>
            <person name="Pursley I."/>
            <person name="Horton D.L."/>
            <person name="Alikhan N.F."/>
            <person name="Baker D."/>
            <person name="Gharbi K."/>
            <person name="Hall N."/>
            <person name="Watson M."/>
            <person name="Adriaenssens E.M."/>
            <person name="Foster-Nyarko E."/>
            <person name="Jarju S."/>
            <person name="Secka A."/>
            <person name="Antonio M."/>
            <person name="Oren A."/>
            <person name="Chaudhuri R.R."/>
            <person name="La Ragione R."/>
            <person name="Hildebrand F."/>
            <person name="Pallen M.J."/>
        </authorList>
    </citation>
    <scope>NUCLEOTIDE SEQUENCE</scope>
    <source>
        <strain evidence="2">ChiSjej4B22-9803</strain>
    </source>
</reference>
<dbReference type="Proteomes" id="UP000824111">
    <property type="component" value="Unassembled WGS sequence"/>
</dbReference>
<protein>
    <submittedName>
        <fullName evidence="2">Helix-turn-helix domain-containing protein</fullName>
    </submittedName>
</protein>
<evidence type="ECO:0000259" key="1">
    <source>
        <dbReference type="PROSITE" id="PS50943"/>
    </source>
</evidence>
<accession>A0A9D1S5X2</accession>
<dbReference type="Pfam" id="PF01381">
    <property type="entry name" value="HTH_3"/>
    <property type="match status" value="1"/>
</dbReference>
<dbReference type="SMART" id="SM00530">
    <property type="entry name" value="HTH_XRE"/>
    <property type="match status" value="1"/>
</dbReference>
<name>A0A9D1S5X2_9FIRM</name>
<feature type="domain" description="HTH cro/C1-type" evidence="1">
    <location>
        <begin position="2"/>
        <end position="56"/>
    </location>
</feature>
<proteinExistence type="predicted"/>
<dbReference type="PROSITE" id="PS50943">
    <property type="entry name" value="HTH_CROC1"/>
    <property type="match status" value="1"/>
</dbReference>
<evidence type="ECO:0000313" key="3">
    <source>
        <dbReference type="Proteomes" id="UP000824111"/>
    </source>
</evidence>